<evidence type="ECO:0000259" key="1">
    <source>
        <dbReference type="Pfam" id="PF00534"/>
    </source>
</evidence>
<reference evidence="2" key="1">
    <citation type="submission" date="2020-07" db="EMBL/GenBank/DDBJ databases">
        <title>Acinetobacter junii strain YR7 chromosome and plasmid pNDM-YR7.</title>
        <authorList>
            <person name="Tang B."/>
        </authorList>
    </citation>
    <scope>NUCLEOTIDE SEQUENCE</scope>
    <source>
        <strain evidence="2">YR7</strain>
    </source>
</reference>
<dbReference type="EMBL" id="CP059558">
    <property type="protein sequence ID" value="QUY36568.1"/>
    <property type="molecule type" value="Genomic_DNA"/>
</dbReference>
<dbReference type="InterPro" id="IPR001296">
    <property type="entry name" value="Glyco_trans_1"/>
</dbReference>
<dbReference type="AlphaFoldDB" id="A0AAX1MG80"/>
<dbReference type="SUPFAM" id="SSF53756">
    <property type="entry name" value="UDP-Glycosyltransferase/glycogen phosphorylase"/>
    <property type="match status" value="1"/>
</dbReference>
<organism evidence="2 3">
    <name type="scientific">Acinetobacter junii</name>
    <dbReference type="NCBI Taxonomy" id="40215"/>
    <lineage>
        <taxon>Bacteria</taxon>
        <taxon>Pseudomonadati</taxon>
        <taxon>Pseudomonadota</taxon>
        <taxon>Gammaproteobacteria</taxon>
        <taxon>Moraxellales</taxon>
        <taxon>Moraxellaceae</taxon>
        <taxon>Acinetobacter</taxon>
    </lineage>
</organism>
<dbReference type="Gene3D" id="3.40.50.2000">
    <property type="entry name" value="Glycogen Phosphorylase B"/>
    <property type="match status" value="1"/>
</dbReference>
<gene>
    <name evidence="2" type="ORF">H2677_15305</name>
</gene>
<evidence type="ECO:0000313" key="2">
    <source>
        <dbReference type="EMBL" id="QUY36568.1"/>
    </source>
</evidence>
<sequence>MKIDMIMMSKFGYADGGRETWFNNFFNEMSEDNDELKVVLYSLKLRSENMVDFHIKGDNLIENHQIDLGARKFLPLTLLFILKLFFLITVNNNRSSKVVAVGSLNEMLACFFSYPPILYRGKKIIWLRTISRREFGMKTKFLRLPLIFIEYMLLKFYFDRVLTNGKDTGDFYSSIGISNEVINNGVNAERWFNEISIMPKEDKLSIAFIGRLEENKGIVEFCNAIRLFNQRGSSNISFKIVGQGGYANNVLKLANEERNVEFINGLNNQEMPSFLRNIDVSVALTFSSNSMGGGGLSNALLEQMCSGNLIVAWDNPIFRQILNEDCSILVEQGNELMLADTFAKISKEYNLMRGLRLRSQDLSLKNSSKNNKNQFLSVLTED</sequence>
<evidence type="ECO:0000313" key="3">
    <source>
        <dbReference type="Proteomes" id="UP000679388"/>
    </source>
</evidence>
<dbReference type="Proteomes" id="UP000679388">
    <property type="component" value="Chromosome"/>
</dbReference>
<dbReference type="RefSeq" id="WP_212638868.1">
    <property type="nucleotide sequence ID" value="NZ_CP059558.1"/>
</dbReference>
<feature type="domain" description="Glycosyl transferase family 1" evidence="1">
    <location>
        <begin position="199"/>
        <end position="352"/>
    </location>
</feature>
<dbReference type="PANTHER" id="PTHR12526">
    <property type="entry name" value="GLYCOSYLTRANSFERASE"/>
    <property type="match status" value="1"/>
</dbReference>
<dbReference type="GeneID" id="70093909"/>
<protein>
    <submittedName>
        <fullName evidence="2">Glycosyltransferase</fullName>
    </submittedName>
</protein>
<accession>A0AAX1MG80</accession>
<name>A0AAX1MG80_ACIJU</name>
<proteinExistence type="predicted"/>
<dbReference type="Pfam" id="PF00534">
    <property type="entry name" value="Glycos_transf_1"/>
    <property type="match status" value="1"/>
</dbReference>